<dbReference type="Gene3D" id="3.30.70.3370">
    <property type="match status" value="1"/>
</dbReference>
<dbReference type="GO" id="GO:0006412">
    <property type="term" value="P:translation"/>
    <property type="evidence" value="ECO:0007669"/>
    <property type="project" value="InterPro"/>
</dbReference>
<evidence type="ECO:0000256" key="1">
    <source>
        <dbReference type="ARBA" id="ARBA00022980"/>
    </source>
</evidence>
<sequence length="126" mass="13792">MNNPVPLQTRKFMTKCQLQQMAISVLHPGKATAPKTEILEKLAKLYKATSVVILVYLMDGVIIALRVLIPQLIIVSCTVAHNRLSLMVTECKNVREPEAAALVSLLVPATSSAERLKQPQMLGTTV</sequence>
<evidence type="ECO:0000256" key="4">
    <source>
        <dbReference type="ARBA" id="ARBA00035458"/>
    </source>
</evidence>
<dbReference type="PANTHER" id="PTHR10496">
    <property type="entry name" value="40S RIBOSOMAL PROTEIN S24"/>
    <property type="match status" value="1"/>
</dbReference>
<keyword evidence="5" id="KW-0472">Membrane</keyword>
<accession>A0A834A7K2</accession>
<comment type="caution">
    <text evidence="6">The sequence shown here is derived from an EMBL/GenBank/DDBJ whole genome shotgun (WGS) entry which is preliminary data.</text>
</comment>
<evidence type="ECO:0000256" key="5">
    <source>
        <dbReference type="SAM" id="Phobius"/>
    </source>
</evidence>
<dbReference type="EMBL" id="JABVXQ010000005">
    <property type="protein sequence ID" value="KAF6109857.1"/>
    <property type="molecule type" value="Genomic_DNA"/>
</dbReference>
<name>A0A834A7K2_9CHIR</name>
<keyword evidence="1" id="KW-0689">Ribosomal protein</keyword>
<dbReference type="SUPFAM" id="SSF54189">
    <property type="entry name" value="Ribosomal proteins S24e, L23 and L15e"/>
    <property type="match status" value="1"/>
</dbReference>
<dbReference type="GO" id="GO:0003735">
    <property type="term" value="F:structural constituent of ribosome"/>
    <property type="evidence" value="ECO:0007669"/>
    <property type="project" value="InterPro"/>
</dbReference>
<protein>
    <recommendedName>
        <fullName evidence="3">Small ribosomal subunit protein eS24</fullName>
    </recommendedName>
    <alternativeName>
        <fullName evidence="4">40S ribosomal protein S24</fullName>
    </alternativeName>
</protein>
<dbReference type="InterPro" id="IPR012678">
    <property type="entry name" value="Ribosomal_uL23/eL15/eS24_sf"/>
</dbReference>
<gene>
    <name evidence="6" type="ORF">HJG60_011048</name>
</gene>
<dbReference type="InterPro" id="IPR001976">
    <property type="entry name" value="Ribosomal_eS24"/>
</dbReference>
<dbReference type="Proteomes" id="UP000664940">
    <property type="component" value="Unassembled WGS sequence"/>
</dbReference>
<organism evidence="6 7">
    <name type="scientific">Phyllostomus discolor</name>
    <name type="common">pale spear-nosed bat</name>
    <dbReference type="NCBI Taxonomy" id="89673"/>
    <lineage>
        <taxon>Eukaryota</taxon>
        <taxon>Metazoa</taxon>
        <taxon>Chordata</taxon>
        <taxon>Craniata</taxon>
        <taxon>Vertebrata</taxon>
        <taxon>Euteleostomi</taxon>
        <taxon>Mammalia</taxon>
        <taxon>Eutheria</taxon>
        <taxon>Laurasiatheria</taxon>
        <taxon>Chiroptera</taxon>
        <taxon>Yangochiroptera</taxon>
        <taxon>Phyllostomidae</taxon>
        <taxon>Phyllostominae</taxon>
        <taxon>Phyllostomus</taxon>
    </lineage>
</organism>
<keyword evidence="2" id="KW-0687">Ribonucleoprotein</keyword>
<feature type="transmembrane region" description="Helical" evidence="5">
    <location>
        <begin position="45"/>
        <end position="69"/>
    </location>
</feature>
<dbReference type="AlphaFoldDB" id="A0A834A7K2"/>
<proteinExistence type="predicted"/>
<evidence type="ECO:0000256" key="3">
    <source>
        <dbReference type="ARBA" id="ARBA00035149"/>
    </source>
</evidence>
<dbReference type="InterPro" id="IPR053709">
    <property type="entry name" value="eRP_eS24_sf"/>
</dbReference>
<reference evidence="6 7" key="1">
    <citation type="journal article" date="2020" name="Nature">
        <title>Six reference-quality genomes reveal evolution of bat adaptations.</title>
        <authorList>
            <person name="Jebb D."/>
            <person name="Huang Z."/>
            <person name="Pippel M."/>
            <person name="Hughes G.M."/>
            <person name="Lavrichenko K."/>
            <person name="Devanna P."/>
            <person name="Winkler S."/>
            <person name="Jermiin L.S."/>
            <person name="Skirmuntt E.C."/>
            <person name="Katzourakis A."/>
            <person name="Burkitt-Gray L."/>
            <person name="Ray D.A."/>
            <person name="Sullivan K.A.M."/>
            <person name="Roscito J.G."/>
            <person name="Kirilenko B.M."/>
            <person name="Davalos L.M."/>
            <person name="Corthals A.P."/>
            <person name="Power M.L."/>
            <person name="Jones G."/>
            <person name="Ransome R.D."/>
            <person name="Dechmann D.K.N."/>
            <person name="Locatelli A.G."/>
            <person name="Puechmaille S.J."/>
            <person name="Fedrigo O."/>
            <person name="Jarvis E.D."/>
            <person name="Hiller M."/>
            <person name="Vernes S.C."/>
            <person name="Myers E.W."/>
            <person name="Teeling E.C."/>
        </authorList>
    </citation>
    <scope>NUCLEOTIDE SEQUENCE [LARGE SCALE GENOMIC DNA]</scope>
    <source>
        <strain evidence="6">Bat1K_MPI-CBG_1</strain>
    </source>
</reference>
<evidence type="ECO:0000313" key="7">
    <source>
        <dbReference type="Proteomes" id="UP000664940"/>
    </source>
</evidence>
<dbReference type="Pfam" id="PF01282">
    <property type="entry name" value="Ribosomal_S24e"/>
    <property type="match status" value="1"/>
</dbReference>
<evidence type="ECO:0000256" key="2">
    <source>
        <dbReference type="ARBA" id="ARBA00023274"/>
    </source>
</evidence>
<evidence type="ECO:0000313" key="6">
    <source>
        <dbReference type="EMBL" id="KAF6109857.1"/>
    </source>
</evidence>
<dbReference type="GO" id="GO:0044391">
    <property type="term" value="C:ribosomal subunit"/>
    <property type="evidence" value="ECO:0007669"/>
    <property type="project" value="UniProtKB-ARBA"/>
</dbReference>
<keyword evidence="5" id="KW-0812">Transmembrane</keyword>
<keyword evidence="5" id="KW-1133">Transmembrane helix</keyword>